<evidence type="ECO:0000313" key="2">
    <source>
        <dbReference type="EMBL" id="KPV53699.1"/>
    </source>
</evidence>
<sequence length="1048" mass="116493">THNWAFAWGVEYYIDQAGKQQEFQRRAEELTGKRWSRLQRDTAFNIDKLMQAAADVLPDHFEGGRDSVQRTINAVTQAGITPTDVVERLVSWCGERDAPGRRHRLLLQLDEIGQWIAGGDSNERIMQVQALVETAAVRGEGRIWIAVTAHGDIQALQAQANVQQEQYAKINQRFSQKIKLSNDDMSHVVEERLLQKNDDGRKLLAARFVAHTGQIADLGSPKNSLRVYPVPTEEFFPLCYPYLPWTVDVIPDIVKGVAQAAGRGDALTGATRTMISVVQGAILDTPNLLQAPIGRLLNIYDLYPQLVVDVPVETKTDLSSIPSKVGGSTDLTLKVAVALYLLGQAKYIPCTLENLARALVSSLDDNLAALGARIEPELSRLIDAGYVKQVGAVFEFLTTQQRTFQDKVREHQKDLRLTSPALSQALKEFETDDIFQLAQLQITGRQLKLRLLMDGRQVAPGQSKVTIHILTPIQRVLDSHIANDEALRQRSNQEQETFFLRMDEARSLHEALSLYIATREIADRVIAANPASPEAIVARDAKVRDLSSLQTAVRNQLRGAMRGAQIFFRGSSYQLSSGSGDAVRGLLVQLVPLIYSRLNEMQYKVANVETAVSAALRGMFSNMDVQLLSVLSNDGNLNMSSPLLSAVRGSLPLENTDRSAIEAIELRRLFEDPPYGWDGGAIQVALALLLRAGICKLVIDGRIVTDPQHPDAQLALSKELRFKQLRVYGVRSELDAQQLIAARGIFETLFAHRPPLVAATLNSALGTELERLNTRCAALHQWANAASFLLPAEFSVGESVLGELVANANPVTRLPLFVERYQQLDDLLSMLDTLEQFRQTAGATFQKVRDYFNSMINASLSVPELSMFLQGFNSLQSERRFHDRARWQDLIAARDAAEAAVTSQLVRWVADARQRAERTIGEIPAQLREIGATEPQVEEYREQLQAPFTRLLAELPDPPTVGGATPLRSRLDMLDINLRGELVRLREQFQPKPKKGNGVGEGKRPGYGVILLRDYVPDEPINSEEELEVALEQMRVAVLAVLTQARRI</sequence>
<evidence type="ECO:0000313" key="3">
    <source>
        <dbReference type="Proteomes" id="UP000050509"/>
    </source>
</evidence>
<proteinExistence type="predicted"/>
<reference evidence="2 3" key="1">
    <citation type="submission" date="2015-09" db="EMBL/GenBank/DDBJ databases">
        <title>Draft genome sequence of Kouleothrix aurantiaca JCM 19913.</title>
        <authorList>
            <person name="Hemp J."/>
        </authorList>
    </citation>
    <scope>NUCLEOTIDE SEQUENCE [LARGE SCALE GENOMIC DNA]</scope>
    <source>
        <strain evidence="2 3">COM-B</strain>
    </source>
</reference>
<accession>A0A0P9HFY8</accession>
<organism evidence="2 3">
    <name type="scientific">Kouleothrix aurantiaca</name>
    <dbReference type="NCBI Taxonomy" id="186479"/>
    <lineage>
        <taxon>Bacteria</taxon>
        <taxon>Bacillati</taxon>
        <taxon>Chloroflexota</taxon>
        <taxon>Chloroflexia</taxon>
        <taxon>Chloroflexales</taxon>
        <taxon>Roseiflexineae</taxon>
        <taxon>Roseiflexaceae</taxon>
        <taxon>Kouleothrix</taxon>
    </lineage>
</organism>
<dbReference type="Proteomes" id="UP000050509">
    <property type="component" value="Unassembled WGS sequence"/>
</dbReference>
<keyword evidence="3" id="KW-1185">Reference proteome</keyword>
<dbReference type="EMBL" id="LJCR01000199">
    <property type="protein sequence ID" value="KPV53699.1"/>
    <property type="molecule type" value="Genomic_DNA"/>
</dbReference>
<dbReference type="Pfam" id="PF25796">
    <property type="entry name" value="BREX_BrxC_4th"/>
    <property type="match status" value="1"/>
</dbReference>
<dbReference type="InterPro" id="IPR058036">
    <property type="entry name" value="BREX_BrxC_4th"/>
</dbReference>
<evidence type="ECO:0000259" key="1">
    <source>
        <dbReference type="Pfam" id="PF25796"/>
    </source>
</evidence>
<comment type="caution">
    <text evidence="2">The sequence shown here is derived from an EMBL/GenBank/DDBJ whole genome shotgun (WGS) entry which is preliminary data.</text>
</comment>
<feature type="non-terminal residue" evidence="2">
    <location>
        <position position="1"/>
    </location>
</feature>
<protein>
    <recommendedName>
        <fullName evidence="1">Probable ATP-binding protein BrxC 4th six-stranded beta-sheet domain-containing protein</fullName>
    </recommendedName>
</protein>
<dbReference type="AlphaFoldDB" id="A0A0P9HFY8"/>
<gene>
    <name evidence="2" type="ORF">SE17_08120</name>
</gene>
<feature type="domain" description="Probable ATP-binding protein BrxC 4th six-stranded beta-sheet" evidence="1">
    <location>
        <begin position="421"/>
        <end position="580"/>
    </location>
</feature>
<name>A0A0P9HFY8_9CHLR</name>